<dbReference type="Pfam" id="PF13458">
    <property type="entry name" value="Peripla_BP_6"/>
    <property type="match status" value="1"/>
</dbReference>
<proteinExistence type="inferred from homology"/>
<evidence type="ECO:0000256" key="2">
    <source>
        <dbReference type="ARBA" id="ARBA00022729"/>
    </source>
</evidence>
<dbReference type="SUPFAM" id="SSF53822">
    <property type="entry name" value="Periplasmic binding protein-like I"/>
    <property type="match status" value="1"/>
</dbReference>
<evidence type="ECO:0000313" key="5">
    <source>
        <dbReference type="Proteomes" id="UP001303946"/>
    </source>
</evidence>
<feature type="domain" description="Leucine-binding protein" evidence="3">
    <location>
        <begin position="12"/>
        <end position="344"/>
    </location>
</feature>
<name>A0ABZ0D1X3_9BURK</name>
<keyword evidence="5" id="KW-1185">Reference proteome</keyword>
<sequence>MLSAVGAASAQIVIGQTSGYTGSVAASVNEIQLGAKLYIDAVNAEGGIAGQQIELRSKDDKFQVPLAVENAKALIADPKVVALFLNRGTPHAQALMPLLMEGKIPLVAPSTGAMALHKPVHPYIFNVRATYQREAEHVIRHLGMGGLERVGIMFVDDSFGEDAAQGALKVFKEAAKAPAFTEKISRTKPDYTAAAERVKATKPLGVLIVGSQDSVIAGIKAIRAAGSLTRVATLSNNAAAGFVDKLGEFGPGTIVSQVFPGERKLAAPMIAELVRLAQAAKAKTVTPAMVEGFAGAKVLVAALRKAAKDSKEVNRASLKKALEGMSHVDIGGLEINYSPTDHTGLDYADLSIIGDDGTFRR</sequence>
<dbReference type="PANTHER" id="PTHR47235">
    <property type="entry name" value="BLR6548 PROTEIN"/>
    <property type="match status" value="1"/>
</dbReference>
<dbReference type="EMBL" id="CP136337">
    <property type="protein sequence ID" value="WOB11177.1"/>
    <property type="molecule type" value="Genomic_DNA"/>
</dbReference>
<protein>
    <submittedName>
        <fullName evidence="4">ABC transporter substrate-binding protein</fullName>
    </submittedName>
</protein>
<evidence type="ECO:0000259" key="3">
    <source>
        <dbReference type="Pfam" id="PF13458"/>
    </source>
</evidence>
<evidence type="ECO:0000256" key="1">
    <source>
        <dbReference type="ARBA" id="ARBA00010062"/>
    </source>
</evidence>
<comment type="similarity">
    <text evidence="1">Belongs to the leucine-binding protein family.</text>
</comment>
<accession>A0ABZ0D1X3</accession>
<evidence type="ECO:0000313" key="4">
    <source>
        <dbReference type="EMBL" id="WOB11177.1"/>
    </source>
</evidence>
<dbReference type="Gene3D" id="3.40.50.2300">
    <property type="match status" value="2"/>
</dbReference>
<keyword evidence="4" id="KW-0614">Plasmid</keyword>
<reference evidence="4 5" key="1">
    <citation type="submission" date="2023-10" db="EMBL/GenBank/DDBJ databases">
        <title>Bacteria for the degradation of biodegradable plastic PBAT(Polybutylene adipate terephthalate).</title>
        <authorList>
            <person name="Weon H.-Y."/>
            <person name="Yeon J."/>
        </authorList>
    </citation>
    <scope>NUCLEOTIDE SEQUENCE [LARGE SCALE GENOMIC DNA]</scope>
    <source>
        <strain evidence="4 5">SBD 7-3</strain>
        <plasmid evidence="4 5">unnamed1</plasmid>
    </source>
</reference>
<keyword evidence="2" id="KW-0732">Signal</keyword>
<dbReference type="PANTHER" id="PTHR47235:SF1">
    <property type="entry name" value="BLR6548 PROTEIN"/>
    <property type="match status" value="1"/>
</dbReference>
<geneLocation type="plasmid" evidence="4 5">
    <name>unnamed1</name>
</geneLocation>
<dbReference type="InterPro" id="IPR028081">
    <property type="entry name" value="Leu-bd"/>
</dbReference>
<dbReference type="RefSeq" id="WP_316704354.1">
    <property type="nucleotide sequence ID" value="NZ_CP136337.1"/>
</dbReference>
<dbReference type="Proteomes" id="UP001303946">
    <property type="component" value="Plasmid unnamed1"/>
</dbReference>
<dbReference type="CDD" id="cd06326">
    <property type="entry name" value="PBP1_ABC_ligand_binding-like"/>
    <property type="match status" value="1"/>
</dbReference>
<organism evidence="4 5">
    <name type="scientific">Piscinibacter gummiphilus</name>
    <dbReference type="NCBI Taxonomy" id="946333"/>
    <lineage>
        <taxon>Bacteria</taxon>
        <taxon>Pseudomonadati</taxon>
        <taxon>Pseudomonadota</taxon>
        <taxon>Betaproteobacteria</taxon>
        <taxon>Burkholderiales</taxon>
        <taxon>Sphaerotilaceae</taxon>
        <taxon>Piscinibacter</taxon>
    </lineage>
</organism>
<gene>
    <name evidence="4" type="ORF">RXV79_27480</name>
</gene>
<dbReference type="InterPro" id="IPR028082">
    <property type="entry name" value="Peripla_BP_I"/>
</dbReference>